<protein>
    <submittedName>
        <fullName evidence="3">Lipid-binding START domain protein</fullName>
    </submittedName>
</protein>
<keyword evidence="1" id="KW-0732">Signal</keyword>
<dbReference type="PANTHER" id="PTHR19308">
    <property type="entry name" value="PHOSPHATIDYLCHOLINE TRANSFER PROTEIN"/>
    <property type="match status" value="1"/>
</dbReference>
<evidence type="ECO:0000313" key="4">
    <source>
        <dbReference type="Proteomes" id="UP000006048"/>
    </source>
</evidence>
<dbReference type="EMBL" id="CP002959">
    <property type="protein sequence ID" value="AFM12016.1"/>
    <property type="molecule type" value="Genomic_DNA"/>
</dbReference>
<dbReference type="Pfam" id="PF01852">
    <property type="entry name" value="START"/>
    <property type="match status" value="1"/>
</dbReference>
<keyword evidence="4" id="KW-1185">Reference proteome</keyword>
<dbReference type="Gene3D" id="3.30.530.20">
    <property type="match status" value="1"/>
</dbReference>
<feature type="domain" description="START" evidence="2">
    <location>
        <begin position="21"/>
        <end position="208"/>
    </location>
</feature>
<evidence type="ECO:0000256" key="1">
    <source>
        <dbReference type="SAM" id="SignalP"/>
    </source>
</evidence>
<dbReference type="SUPFAM" id="SSF55961">
    <property type="entry name" value="Bet v1-like"/>
    <property type="match status" value="1"/>
</dbReference>
<feature type="chain" id="PRO_5003686278" evidence="1">
    <location>
        <begin position="23"/>
        <end position="220"/>
    </location>
</feature>
<dbReference type="PANTHER" id="PTHR19308:SF14">
    <property type="entry name" value="START DOMAIN-CONTAINING PROTEIN"/>
    <property type="match status" value="1"/>
</dbReference>
<dbReference type="STRING" id="869212.Turpa_1368"/>
<dbReference type="GO" id="GO:0008289">
    <property type="term" value="F:lipid binding"/>
    <property type="evidence" value="ECO:0007669"/>
    <property type="project" value="InterPro"/>
</dbReference>
<dbReference type="InterPro" id="IPR002913">
    <property type="entry name" value="START_lipid-bd_dom"/>
</dbReference>
<dbReference type="InterPro" id="IPR051213">
    <property type="entry name" value="START_lipid_transfer"/>
</dbReference>
<dbReference type="CDD" id="cd08876">
    <property type="entry name" value="START_1"/>
    <property type="match status" value="1"/>
</dbReference>
<organism evidence="3 4">
    <name type="scientific">Turneriella parva (strain ATCC BAA-1111 / DSM 21527 / NCTC 11395 / H)</name>
    <name type="common">Leptospira parva</name>
    <dbReference type="NCBI Taxonomy" id="869212"/>
    <lineage>
        <taxon>Bacteria</taxon>
        <taxon>Pseudomonadati</taxon>
        <taxon>Spirochaetota</taxon>
        <taxon>Spirochaetia</taxon>
        <taxon>Leptospirales</taxon>
        <taxon>Leptospiraceae</taxon>
        <taxon>Turneriella</taxon>
    </lineage>
</organism>
<dbReference type="AlphaFoldDB" id="I4B409"/>
<dbReference type="PROSITE" id="PS50848">
    <property type="entry name" value="START"/>
    <property type="match status" value="1"/>
</dbReference>
<dbReference type="GO" id="GO:0005737">
    <property type="term" value="C:cytoplasm"/>
    <property type="evidence" value="ECO:0007669"/>
    <property type="project" value="UniProtKB-ARBA"/>
</dbReference>
<gene>
    <name evidence="3" type="ordered locus">Turpa_1368</name>
</gene>
<dbReference type="RefSeq" id="WP_014802530.1">
    <property type="nucleotide sequence ID" value="NC_018020.1"/>
</dbReference>
<dbReference type="PIRSF" id="PIRSF039033">
    <property type="entry name" value="START_dom"/>
    <property type="match status" value="1"/>
</dbReference>
<sequence>MKHMKRFSVFIAVVWLVAGSWADAPTEFSLDKDKNGIKVYTRKIEGSSLKEFKGVTAMKTSLASLVSLMDDTDALPKWLHDCTSAKLVQNINLYERITYTVIKAPWPVSDRDTVSYSKIVQDPKSKVVTIYLKGMADKYPKQSGKVRVPSMKGFWQFIPSKSGYVTVIYQLHSDPGGSIPDALANSTATDIPYNTLLNMHKIIKDPKYQTAKIAQVKELN</sequence>
<dbReference type="HOGENOM" id="CLU_095975_0_0_12"/>
<proteinExistence type="predicted"/>
<dbReference type="OrthoDB" id="5734556at2"/>
<dbReference type="InterPro" id="IPR028347">
    <property type="entry name" value="START_dom_prot"/>
</dbReference>
<dbReference type="KEGG" id="tpx:Turpa_1368"/>
<dbReference type="PATRIC" id="fig|869212.3.peg.1355"/>
<reference evidence="3 4" key="1">
    <citation type="submission" date="2012-06" db="EMBL/GenBank/DDBJ databases">
        <title>The complete chromosome of genome of Turneriella parva DSM 21527.</title>
        <authorList>
            <consortium name="US DOE Joint Genome Institute (JGI-PGF)"/>
            <person name="Lucas S."/>
            <person name="Han J."/>
            <person name="Lapidus A."/>
            <person name="Bruce D."/>
            <person name="Goodwin L."/>
            <person name="Pitluck S."/>
            <person name="Peters L."/>
            <person name="Kyrpides N."/>
            <person name="Mavromatis K."/>
            <person name="Ivanova N."/>
            <person name="Mikhailova N."/>
            <person name="Chertkov O."/>
            <person name="Detter J.C."/>
            <person name="Tapia R."/>
            <person name="Han C."/>
            <person name="Land M."/>
            <person name="Hauser L."/>
            <person name="Markowitz V."/>
            <person name="Cheng J.-F."/>
            <person name="Hugenholtz P."/>
            <person name="Woyke T."/>
            <person name="Wu D."/>
            <person name="Gronow S."/>
            <person name="Wellnitz S."/>
            <person name="Brambilla E."/>
            <person name="Klenk H.-P."/>
            <person name="Eisen J.A."/>
        </authorList>
    </citation>
    <scope>NUCLEOTIDE SEQUENCE [LARGE SCALE GENOMIC DNA]</scope>
    <source>
        <strain evidence="4">ATCC BAA-1111 / DSM 21527 / NCTC 11395 / H</strain>
    </source>
</reference>
<dbReference type="InterPro" id="IPR023393">
    <property type="entry name" value="START-like_dom_sf"/>
</dbReference>
<dbReference type="Proteomes" id="UP000006048">
    <property type="component" value="Chromosome"/>
</dbReference>
<feature type="signal peptide" evidence="1">
    <location>
        <begin position="1"/>
        <end position="22"/>
    </location>
</feature>
<accession>I4B409</accession>
<evidence type="ECO:0000313" key="3">
    <source>
        <dbReference type="EMBL" id="AFM12016.1"/>
    </source>
</evidence>
<name>I4B409_TURPD</name>
<evidence type="ECO:0000259" key="2">
    <source>
        <dbReference type="PROSITE" id="PS50848"/>
    </source>
</evidence>